<name>U2XM34_9PROT</name>
<accession>U2XM34</accession>
<dbReference type="STRING" id="1397666.RS24_01170"/>
<keyword evidence="1" id="KW-0067">ATP-binding</keyword>
<sequence length="69" mass="7317">MGGGKDGIGAAIVKLGGSDLSNVHKAFFLIKLLSQINSARCPHVSMLLQHDVQTYGDEIIAVVGDSFYL</sequence>
<dbReference type="EMBL" id="AWXE01000004">
    <property type="protein sequence ID" value="ERL46177.1"/>
    <property type="molecule type" value="Genomic_DNA"/>
</dbReference>
<dbReference type="RefSeq" id="WP_021777156.1">
    <property type="nucleotide sequence ID" value="NZ_AWXE01000004.1"/>
</dbReference>
<organism evidence="1 2">
    <name type="scientific">Candidatus Micropelagius thuwalensis</name>
    <dbReference type="NCBI Taxonomy" id="1397666"/>
    <lineage>
        <taxon>Bacteria</taxon>
        <taxon>Pseudomonadati</taxon>
        <taxon>Pseudomonadota</taxon>
        <taxon>Alphaproteobacteria</taxon>
        <taxon>PS1 clade</taxon>
        <taxon>Candidatus Micropelagius</taxon>
    </lineage>
</organism>
<protein>
    <submittedName>
        <fullName evidence="1">Holliday junction ATP-dependent DNA helicase RuvB protein</fullName>
    </submittedName>
</protein>
<evidence type="ECO:0000313" key="1">
    <source>
        <dbReference type="EMBL" id="ERL46177.1"/>
    </source>
</evidence>
<dbReference type="AlphaFoldDB" id="U2XM34"/>
<proteinExistence type="predicted"/>
<keyword evidence="1" id="KW-0378">Hydrolase</keyword>
<reference evidence="1 2" key="1">
    <citation type="journal article" date="2014" name="FEMS Microbiol. Ecol.">
        <title>Genomic differentiation among two strains of the PS1 clade isolated from geographically separated marine habitats.</title>
        <authorList>
            <person name="Jimenez-Infante F."/>
            <person name="Ngugi D.K."/>
            <person name="Alam I."/>
            <person name="Rashid M."/>
            <person name="Baalawi W."/>
            <person name="Kamau A.A."/>
            <person name="Bajic V.B."/>
            <person name="Stingl U."/>
        </authorList>
    </citation>
    <scope>NUCLEOTIDE SEQUENCE [LARGE SCALE GENOMIC DNA]</scope>
    <source>
        <strain evidence="1 2">RS24</strain>
    </source>
</reference>
<evidence type="ECO:0000313" key="2">
    <source>
        <dbReference type="Proteomes" id="UP000016762"/>
    </source>
</evidence>
<dbReference type="Proteomes" id="UP000016762">
    <property type="component" value="Unassembled WGS sequence"/>
</dbReference>
<keyword evidence="1" id="KW-0347">Helicase</keyword>
<comment type="caution">
    <text evidence="1">The sequence shown here is derived from an EMBL/GenBank/DDBJ whole genome shotgun (WGS) entry which is preliminary data.</text>
</comment>
<keyword evidence="1" id="KW-0547">Nucleotide-binding</keyword>
<gene>
    <name evidence="1" type="primary">ruvB</name>
    <name evidence="1" type="ORF">RS24_01170</name>
</gene>
<keyword evidence="2" id="KW-1185">Reference proteome</keyword>
<dbReference type="GO" id="GO:0004386">
    <property type="term" value="F:helicase activity"/>
    <property type="evidence" value="ECO:0007669"/>
    <property type="project" value="UniProtKB-KW"/>
</dbReference>